<keyword evidence="1" id="KW-1133">Transmembrane helix</keyword>
<evidence type="ECO:0000256" key="1">
    <source>
        <dbReference type="SAM" id="Phobius"/>
    </source>
</evidence>
<feature type="transmembrane region" description="Helical" evidence="1">
    <location>
        <begin position="48"/>
        <end position="70"/>
    </location>
</feature>
<dbReference type="PATRIC" id="fig|1122169.6.peg.2393"/>
<keyword evidence="3" id="KW-1185">Reference proteome</keyword>
<organism evidence="2 3">
    <name type="scientific">Legionella shakespearei DSM 23087</name>
    <dbReference type="NCBI Taxonomy" id="1122169"/>
    <lineage>
        <taxon>Bacteria</taxon>
        <taxon>Pseudomonadati</taxon>
        <taxon>Pseudomonadota</taxon>
        <taxon>Gammaproteobacteria</taxon>
        <taxon>Legionellales</taxon>
        <taxon>Legionellaceae</taxon>
        <taxon>Legionella</taxon>
    </lineage>
</organism>
<reference evidence="2 3" key="1">
    <citation type="submission" date="2015-11" db="EMBL/GenBank/DDBJ databases">
        <title>Genomic analysis of 38 Legionella species identifies large and diverse effector repertoires.</title>
        <authorList>
            <person name="Burstein D."/>
            <person name="Amaro F."/>
            <person name="Zusman T."/>
            <person name="Lifshitz Z."/>
            <person name="Cohen O."/>
            <person name="Gilbert J.A."/>
            <person name="Pupko T."/>
            <person name="Shuman H.A."/>
            <person name="Segal G."/>
        </authorList>
    </citation>
    <scope>NUCLEOTIDE SEQUENCE [LARGE SCALE GENOMIC DNA]</scope>
    <source>
        <strain evidence="2 3">ATCC 49655</strain>
    </source>
</reference>
<name>A0A0W0YPR6_9GAMM</name>
<dbReference type="AlphaFoldDB" id="A0A0W0YPR6"/>
<comment type="caution">
    <text evidence="2">The sequence shown here is derived from an EMBL/GenBank/DDBJ whole genome shotgun (WGS) entry which is preliminary data.</text>
</comment>
<feature type="transmembrane region" description="Helical" evidence="1">
    <location>
        <begin position="82"/>
        <end position="106"/>
    </location>
</feature>
<keyword evidence="1" id="KW-0472">Membrane</keyword>
<proteinExistence type="predicted"/>
<feature type="transmembrane region" description="Helical" evidence="1">
    <location>
        <begin position="7"/>
        <end position="28"/>
    </location>
</feature>
<evidence type="ECO:0000313" key="3">
    <source>
        <dbReference type="Proteomes" id="UP000054600"/>
    </source>
</evidence>
<protein>
    <submittedName>
        <fullName evidence="2">Uncharacterized protein</fullName>
    </submittedName>
</protein>
<keyword evidence="1" id="KW-0812">Transmembrane</keyword>
<dbReference type="RefSeq" id="WP_018576347.1">
    <property type="nucleotide sequence ID" value="NZ_KB892385.1"/>
</dbReference>
<evidence type="ECO:0000313" key="2">
    <source>
        <dbReference type="EMBL" id="KTD58873.1"/>
    </source>
</evidence>
<sequence>MSSCSMMGGGLDIIVGGFVSSSFSNYLGFFKPYKTPAEFAGHLLVTPFSAPVVAAAAAVVAACAFIKGGYDLSQGDACKEDFKVAGIAGAVAIGEGVLTVASPVLWPATLISRSALTGVDKAISLAQGPR</sequence>
<dbReference type="EMBL" id="LNYW01000054">
    <property type="protein sequence ID" value="KTD58873.1"/>
    <property type="molecule type" value="Genomic_DNA"/>
</dbReference>
<gene>
    <name evidence="2" type="ORF">Lsha_2091</name>
</gene>
<accession>A0A0W0YPR6</accession>
<dbReference type="Proteomes" id="UP000054600">
    <property type="component" value="Unassembled WGS sequence"/>
</dbReference>